<reference evidence="2" key="1">
    <citation type="journal article" date="2012" name="Nat. Biotechnol.">
        <title>Reference genome sequence of the model plant Setaria.</title>
        <authorList>
            <person name="Bennetzen J.L."/>
            <person name="Schmutz J."/>
            <person name="Wang H."/>
            <person name="Percifield R."/>
            <person name="Hawkins J."/>
            <person name="Pontaroli A.C."/>
            <person name="Estep M."/>
            <person name="Feng L."/>
            <person name="Vaughn J.N."/>
            <person name="Grimwood J."/>
            <person name="Jenkins J."/>
            <person name="Barry K."/>
            <person name="Lindquist E."/>
            <person name="Hellsten U."/>
            <person name="Deshpande S."/>
            <person name="Wang X."/>
            <person name="Wu X."/>
            <person name="Mitros T."/>
            <person name="Triplett J."/>
            <person name="Yang X."/>
            <person name="Ye C.Y."/>
            <person name="Mauro-Herrera M."/>
            <person name="Wang L."/>
            <person name="Li P."/>
            <person name="Sharma M."/>
            <person name="Sharma R."/>
            <person name="Ronald P.C."/>
            <person name="Panaud O."/>
            <person name="Kellogg E.A."/>
            <person name="Brutnell T.P."/>
            <person name="Doust A.N."/>
            <person name="Tuskan G.A."/>
            <person name="Rokhsar D."/>
            <person name="Devos K.M."/>
        </authorList>
    </citation>
    <scope>NUCLEOTIDE SEQUENCE [LARGE SCALE GENOMIC DNA]</scope>
    <source>
        <strain evidence="2">cv. Yugu1</strain>
    </source>
</reference>
<protein>
    <submittedName>
        <fullName evidence="1">Uncharacterized protein</fullName>
    </submittedName>
</protein>
<dbReference type="InParanoid" id="K3YDP2"/>
<keyword evidence="2" id="KW-1185">Reference proteome</keyword>
<evidence type="ECO:0000313" key="2">
    <source>
        <dbReference type="Proteomes" id="UP000004995"/>
    </source>
</evidence>
<reference evidence="1" key="2">
    <citation type="submission" date="2018-08" db="UniProtKB">
        <authorList>
            <consortium name="EnsemblPlants"/>
        </authorList>
    </citation>
    <scope>IDENTIFICATION</scope>
    <source>
        <strain evidence="1">Yugu1</strain>
    </source>
</reference>
<dbReference type="EMBL" id="AGNK02004052">
    <property type="status" value="NOT_ANNOTATED_CDS"/>
    <property type="molecule type" value="Genomic_DNA"/>
</dbReference>
<name>K3YDP2_SETIT</name>
<dbReference type="Proteomes" id="UP000004995">
    <property type="component" value="Unassembled WGS sequence"/>
</dbReference>
<accession>K3YDP2</accession>
<proteinExistence type="predicted"/>
<sequence length="456" mass="52201">MATQFGPTIERQKVDEERDVDMEDMLHHIGRKVLLGSDKGLENFEMLKKAAQDRMYVGCETEWTMLCFVLHLLKAKFGWSDNSFNDLITLLGNLLPKPNFVPKNTYEAKEIINPLKMRTRIYHKMESFFDGTNENDFAPKPGTGKIVFETCENVRFKLEVPNGKHYLPPASYNLTPDEKLAMFKCLLGLKVPTGFSSNIRSLVSLKDMMLAGYNSHDCHVMITVFLAIAIWTIKSVFVKMVITRICYFFNVISQKVIECVEVARLQLFIWTYEWFMSTLNGYMRNKAFPKGSMIESNHTEVSVDYCIDYKKDKRAIGLPESRHEGGLSGKGTIGMKRFIDKDNQQLEKVHSRNATEDVTLTRLASGPSSNVTSWEADEINGYTFYTTAKDIKSVAYQNSSVRIEAIDTSGKNITYYGSLELKVHWTLRITISMRNWTFSKTMNEESSVLKQTLINP</sequence>
<dbReference type="EnsemblPlants" id="KQK96209">
    <property type="protein sequence ID" value="KQK96209"/>
    <property type="gene ID" value="SETIT_012348mg"/>
</dbReference>
<evidence type="ECO:0000313" key="1">
    <source>
        <dbReference type="EnsemblPlants" id="KQK96209"/>
    </source>
</evidence>
<dbReference type="Gramene" id="KQK96209">
    <property type="protein sequence ID" value="KQK96209"/>
    <property type="gene ID" value="SETIT_012348mg"/>
</dbReference>
<organism evidence="1 2">
    <name type="scientific">Setaria italica</name>
    <name type="common">Foxtail millet</name>
    <name type="synonym">Panicum italicum</name>
    <dbReference type="NCBI Taxonomy" id="4555"/>
    <lineage>
        <taxon>Eukaryota</taxon>
        <taxon>Viridiplantae</taxon>
        <taxon>Streptophyta</taxon>
        <taxon>Embryophyta</taxon>
        <taxon>Tracheophyta</taxon>
        <taxon>Spermatophyta</taxon>
        <taxon>Magnoliopsida</taxon>
        <taxon>Liliopsida</taxon>
        <taxon>Poales</taxon>
        <taxon>Poaceae</taxon>
        <taxon>PACMAD clade</taxon>
        <taxon>Panicoideae</taxon>
        <taxon>Panicodae</taxon>
        <taxon>Paniceae</taxon>
        <taxon>Cenchrinae</taxon>
        <taxon>Setaria</taxon>
    </lineage>
</organism>
<dbReference type="HOGENOM" id="CLU_012006_9_1_1"/>
<dbReference type="PANTHER" id="PTHR48258:SF9">
    <property type="entry name" value="OS01G0348150 PROTEIN"/>
    <property type="match status" value="1"/>
</dbReference>
<dbReference type="PANTHER" id="PTHR48258">
    <property type="entry name" value="DUF4218 DOMAIN-CONTAINING PROTEIN-RELATED"/>
    <property type="match status" value="1"/>
</dbReference>
<dbReference type="AlphaFoldDB" id="K3YDP2"/>
<dbReference type="eggNOG" id="ENOG502QWJJ">
    <property type="taxonomic scope" value="Eukaryota"/>
</dbReference>